<dbReference type="Pfam" id="PF00076">
    <property type="entry name" value="RRM_1"/>
    <property type="match status" value="1"/>
</dbReference>
<accession>A0A4P9XEU2</accession>
<sequence length="765" mass="85667">MVQGTVWVDNVIASQLVTYDFSRVLLRMSRKRLIENALERVLPSKLRSKFDHIEDIWNLKEGGVFLHFTYHGDSAKEAARIIEQHVEDQKLRSYYNLRPIRAFQVKGKPFIEDLLGRRPTPELSVEFDGPDVSTEVLYRLFRVYGQILDIRRNPPVKDVRNSVRIQYRSVRGATAAKNCLYSKQVDNTRLVINYISSQRWQRTWAWATAHPRIMIPLLLGLIGLLSYTIFDPLRELLIQAKLTDAFSFQFVRRGLNRWISKYGDVANLMSPLGRASHSNAAHDDDSHSWDERVKGERQLEVFLKEIPDNCILVHGPKGSGKEQVVSKVLRKHKNKLVIHCDELADASDHLLLERFASQIGYFPVFAWLVAVSGMIDTTVTAATGAKAGLGTSAQLQIQNMLDTLTIVLGEVTARERQHAEANALLRHEEEDEPASGDQEPRFDVQYPVIVIDGFMSKEYGKQTYIYDALARWGATVSELGLAHVIFVSDNPASSKTLANKMGNRPLDIIRLDDASHDSALKFVRNRLTESHGAYTATELSEAVAGLGGRPTDLEQFVQKVQAGYAPMEALQELVRKAESELWKVGLANDALKEYGWDAIHFWRVIQLLQSASDPKQGIPYAKVRYDPVFNGDDAPLRAMERQSLISIALRDGRPAWILPGRPIHSGASANLLRDELLSAHMGVLTAKKLIKDQEAKIVKYEQELQVLTSILSGGGGGDAGKHLLGYGGRADLALRIEHLCSLLGKSSQKAAELTTQLTTFKAALK</sequence>
<evidence type="ECO:0000256" key="7">
    <source>
        <dbReference type="ARBA" id="ARBA00022989"/>
    </source>
</evidence>
<organism evidence="15 16">
    <name type="scientific">Caulochytrium protostelioides</name>
    <dbReference type="NCBI Taxonomy" id="1555241"/>
    <lineage>
        <taxon>Eukaryota</taxon>
        <taxon>Fungi</taxon>
        <taxon>Fungi incertae sedis</taxon>
        <taxon>Chytridiomycota</taxon>
        <taxon>Chytridiomycota incertae sedis</taxon>
        <taxon>Chytridiomycetes</taxon>
        <taxon>Caulochytriales</taxon>
        <taxon>Caulochytriaceae</taxon>
        <taxon>Caulochytrium</taxon>
    </lineage>
</organism>
<dbReference type="SUPFAM" id="SSF52540">
    <property type="entry name" value="P-loop containing nucleoside triphosphate hydrolases"/>
    <property type="match status" value="1"/>
</dbReference>
<dbReference type="InterPro" id="IPR018850">
    <property type="entry name" value="Mt_escape_2_C"/>
</dbReference>
<evidence type="ECO:0000259" key="14">
    <source>
        <dbReference type="Pfam" id="PF10443"/>
    </source>
</evidence>
<feature type="domain" description="Mitochondrial escape protein 2 C-terminal" evidence="14">
    <location>
        <begin position="293"/>
        <end position="709"/>
    </location>
</feature>
<evidence type="ECO:0000256" key="2">
    <source>
        <dbReference type="ARBA" id="ARBA00010320"/>
    </source>
</evidence>
<dbReference type="Proteomes" id="UP000274922">
    <property type="component" value="Unassembled WGS sequence"/>
</dbReference>
<dbReference type="Gene3D" id="3.30.70.330">
    <property type="match status" value="1"/>
</dbReference>
<dbReference type="GO" id="GO:0006397">
    <property type="term" value="P:mRNA processing"/>
    <property type="evidence" value="ECO:0007669"/>
    <property type="project" value="UniProtKB-UniRule"/>
</dbReference>
<comment type="subcellular location">
    <subcellularLocation>
        <location evidence="1 11">Mitochondrion inner membrane</location>
        <topology evidence="1 11">Single-pass membrane protein</topology>
    </subcellularLocation>
</comment>
<proteinExistence type="inferred from homology"/>
<evidence type="ECO:0000256" key="11">
    <source>
        <dbReference type="RuleBase" id="RU367108"/>
    </source>
</evidence>
<dbReference type="PANTHER" id="PTHR32198:SF2">
    <property type="entry name" value="MITOCHONDRIAL ESCAPE PROTEIN 2"/>
    <property type="match status" value="1"/>
</dbReference>
<keyword evidence="11" id="KW-0694">RNA-binding</keyword>
<dbReference type="GO" id="GO:0005743">
    <property type="term" value="C:mitochondrial inner membrane"/>
    <property type="evidence" value="ECO:0007669"/>
    <property type="project" value="UniProtKB-SubCell"/>
</dbReference>
<reference evidence="16" key="1">
    <citation type="journal article" date="2018" name="Nat. Microbiol.">
        <title>Leveraging single-cell genomics to expand the fungal tree of life.</title>
        <authorList>
            <person name="Ahrendt S.R."/>
            <person name="Quandt C.A."/>
            <person name="Ciobanu D."/>
            <person name="Clum A."/>
            <person name="Salamov A."/>
            <person name="Andreopoulos B."/>
            <person name="Cheng J.F."/>
            <person name="Woyke T."/>
            <person name="Pelin A."/>
            <person name="Henrissat B."/>
            <person name="Reynolds N.K."/>
            <person name="Benny G.L."/>
            <person name="Smith M.E."/>
            <person name="James T.Y."/>
            <person name="Grigoriev I.V."/>
        </authorList>
    </citation>
    <scope>NUCLEOTIDE SEQUENCE [LARGE SCALE GENOMIC DNA]</scope>
    <source>
        <strain evidence="16">ATCC 52028</strain>
    </source>
</reference>
<dbReference type="STRING" id="1555241.A0A4P9XEU2"/>
<keyword evidence="12" id="KW-0175">Coiled coil</keyword>
<dbReference type="PANTHER" id="PTHR32198">
    <property type="entry name" value="MITOCHONDRIAL ESCAPE PROTEIN 2"/>
    <property type="match status" value="1"/>
</dbReference>
<dbReference type="InterPro" id="IPR000504">
    <property type="entry name" value="RRM_dom"/>
</dbReference>
<evidence type="ECO:0000256" key="8">
    <source>
        <dbReference type="ARBA" id="ARBA00023128"/>
    </source>
</evidence>
<dbReference type="InterPro" id="IPR012677">
    <property type="entry name" value="Nucleotide-bd_a/b_plait_sf"/>
</dbReference>
<feature type="domain" description="RRM" evidence="13">
    <location>
        <begin position="130"/>
        <end position="190"/>
    </location>
</feature>
<dbReference type="InterPro" id="IPR027417">
    <property type="entry name" value="P-loop_NTPase"/>
</dbReference>
<dbReference type="Pfam" id="PF10443">
    <property type="entry name" value="RNA12"/>
    <property type="match status" value="1"/>
</dbReference>
<name>A0A4P9XEU2_9FUNG</name>
<evidence type="ECO:0000256" key="9">
    <source>
        <dbReference type="ARBA" id="ARBA00023136"/>
    </source>
</evidence>
<keyword evidence="11" id="KW-0507">mRNA processing</keyword>
<evidence type="ECO:0000256" key="12">
    <source>
        <dbReference type="SAM" id="Coils"/>
    </source>
</evidence>
<keyword evidence="4" id="KW-0812">Transmembrane</keyword>
<dbReference type="AlphaFoldDB" id="A0A4P9XEU2"/>
<dbReference type="SUPFAM" id="SSF54928">
    <property type="entry name" value="RNA-binding domain, RBD"/>
    <property type="match status" value="1"/>
</dbReference>
<keyword evidence="6" id="KW-0809">Transit peptide</keyword>
<dbReference type="OrthoDB" id="10267654at2759"/>
<keyword evidence="7" id="KW-1133">Transmembrane helix</keyword>
<keyword evidence="9" id="KW-0472">Membrane</keyword>
<evidence type="ECO:0000256" key="5">
    <source>
        <dbReference type="ARBA" id="ARBA00022792"/>
    </source>
</evidence>
<keyword evidence="5 11" id="KW-0999">Mitochondrion inner membrane</keyword>
<protein>
    <recommendedName>
        <fullName evidence="3 11">Mitochondrial escape protein 2</fullName>
    </recommendedName>
</protein>
<dbReference type="InterPro" id="IPR039627">
    <property type="entry name" value="Yme2_C"/>
</dbReference>
<evidence type="ECO:0000256" key="6">
    <source>
        <dbReference type="ARBA" id="ARBA00022946"/>
    </source>
</evidence>
<comment type="function">
    <text evidence="10 11">Plays a role in maintaining the mitochondrial genome and in controlling the mtDNA escape. Involved in the regulation of mtDNA nucleotide structure and number. May have a dispensable role in early maturation of pre-rRNA.</text>
</comment>
<comment type="similarity">
    <text evidence="2 11">Belongs to the YME2 family.</text>
</comment>
<dbReference type="Gene3D" id="3.40.50.300">
    <property type="entry name" value="P-loop containing nucleotide triphosphate hydrolases"/>
    <property type="match status" value="1"/>
</dbReference>
<evidence type="ECO:0000259" key="13">
    <source>
        <dbReference type="Pfam" id="PF00076"/>
    </source>
</evidence>
<dbReference type="EMBL" id="ML014119">
    <property type="protein sequence ID" value="RKP03681.1"/>
    <property type="molecule type" value="Genomic_DNA"/>
</dbReference>
<evidence type="ECO:0000256" key="1">
    <source>
        <dbReference type="ARBA" id="ARBA00004434"/>
    </source>
</evidence>
<evidence type="ECO:0000256" key="3">
    <source>
        <dbReference type="ARBA" id="ARBA00020222"/>
    </source>
</evidence>
<keyword evidence="8 11" id="KW-0496">Mitochondrion</keyword>
<evidence type="ECO:0000256" key="10">
    <source>
        <dbReference type="ARBA" id="ARBA00025276"/>
    </source>
</evidence>
<evidence type="ECO:0000256" key="4">
    <source>
        <dbReference type="ARBA" id="ARBA00022692"/>
    </source>
</evidence>
<evidence type="ECO:0000313" key="16">
    <source>
        <dbReference type="Proteomes" id="UP000274922"/>
    </source>
</evidence>
<keyword evidence="16" id="KW-1185">Reference proteome</keyword>
<evidence type="ECO:0000313" key="15">
    <source>
        <dbReference type="EMBL" id="RKP03681.1"/>
    </source>
</evidence>
<dbReference type="InterPro" id="IPR035979">
    <property type="entry name" value="RBD_domain_sf"/>
</dbReference>
<dbReference type="GO" id="GO:0003723">
    <property type="term" value="F:RNA binding"/>
    <property type="evidence" value="ECO:0007669"/>
    <property type="project" value="UniProtKB-UniRule"/>
</dbReference>
<gene>
    <name evidence="15" type="ORF">CXG81DRAFT_9182</name>
</gene>
<feature type="coiled-coil region" evidence="12">
    <location>
        <begin position="683"/>
        <end position="710"/>
    </location>
</feature>